<sequence length="193" mass="22072">MPKPFLHYLVPPDQWKFPVIVVLGIFAGLGLFVFHLAKVPSYLSDSPETCVNCHIMAPQYATWSHSAHREVANCNDCHVPHNNIANHYYFKAMDGLRHSYMFTFRLEPQVITIKQAGKDAVQNNCIRCHTQQIHDIKMTTMRPEFHANIEDRYCVECHRETPHGTVNSISSVPDARVPVPTSPVPDWLRNIAQ</sequence>
<dbReference type="GO" id="GO:0009055">
    <property type="term" value="F:electron transfer activity"/>
    <property type="evidence" value="ECO:0007669"/>
    <property type="project" value="TreeGrafter"/>
</dbReference>
<evidence type="ECO:0000256" key="11">
    <source>
        <dbReference type="ARBA" id="ARBA00023136"/>
    </source>
</evidence>
<feature type="binding site" description="covalent" evidence="13">
    <location>
        <position position="77"/>
    </location>
    <ligand>
        <name>heme</name>
        <dbReference type="ChEBI" id="CHEBI:30413"/>
        <label>2</label>
    </ligand>
</feature>
<dbReference type="Proteomes" id="UP000032900">
    <property type="component" value="Unassembled WGS sequence"/>
</dbReference>
<keyword evidence="11 15" id="KW-0472">Membrane</keyword>
<keyword evidence="7 12" id="KW-0479">Metal-binding</keyword>
<dbReference type="InterPro" id="IPR036280">
    <property type="entry name" value="Multihaem_cyt_sf"/>
</dbReference>
<comment type="PTM">
    <text evidence="12">Binds 4 heme groups per subunit.</text>
</comment>
<comment type="subcellular location">
    <subcellularLocation>
        <location evidence="1">Cell membrane</location>
        <topology evidence="1">Single-pass membrane protein</topology>
    </subcellularLocation>
</comment>
<dbReference type="Pfam" id="PF03264">
    <property type="entry name" value="Cytochrom_NNT"/>
    <property type="match status" value="1"/>
</dbReference>
<keyword evidence="8 12" id="KW-0249">Electron transport</keyword>
<dbReference type="OrthoDB" id="9782159at2"/>
<dbReference type="STRING" id="1236989.JCM15548_12867"/>
<dbReference type="SUPFAM" id="SSF48695">
    <property type="entry name" value="Multiheme cytochromes"/>
    <property type="match status" value="1"/>
</dbReference>
<protein>
    <recommendedName>
        <fullName evidence="12">Cytochrome c-type protein</fullName>
    </recommendedName>
</protein>
<dbReference type="GO" id="GO:0005886">
    <property type="term" value="C:plasma membrane"/>
    <property type="evidence" value="ECO:0007669"/>
    <property type="project" value="UniProtKB-SubCell"/>
</dbReference>
<dbReference type="InterPro" id="IPR005126">
    <property type="entry name" value="NapC/NirT_cyt_c_N"/>
</dbReference>
<evidence type="ECO:0000256" key="5">
    <source>
        <dbReference type="ARBA" id="ARBA00022617"/>
    </source>
</evidence>
<proteinExistence type="inferred from homology"/>
<evidence type="ECO:0000313" key="17">
    <source>
        <dbReference type="EMBL" id="GAO30581.1"/>
    </source>
</evidence>
<feature type="binding site" description="covalent" evidence="13">
    <location>
        <position position="154"/>
    </location>
    <ligand>
        <name>heme</name>
        <dbReference type="ChEBI" id="CHEBI:30413"/>
        <label>4</label>
    </ligand>
</feature>
<dbReference type="GO" id="GO:0009061">
    <property type="term" value="P:anaerobic respiration"/>
    <property type="evidence" value="ECO:0007669"/>
    <property type="project" value="TreeGrafter"/>
</dbReference>
<evidence type="ECO:0000256" key="1">
    <source>
        <dbReference type="ARBA" id="ARBA00004162"/>
    </source>
</evidence>
<comment type="caution">
    <text evidence="17">The sequence shown here is derived from an EMBL/GenBank/DDBJ whole genome shotgun (WGS) entry which is preliminary data.</text>
</comment>
<evidence type="ECO:0000256" key="15">
    <source>
        <dbReference type="SAM" id="Phobius"/>
    </source>
</evidence>
<reference evidence="17 18" key="1">
    <citation type="journal article" date="2015" name="Microbes Environ.">
        <title>Distribution and evolution of nitrogen fixation genes in the phylum bacteroidetes.</title>
        <authorList>
            <person name="Inoue J."/>
            <person name="Oshima K."/>
            <person name="Suda W."/>
            <person name="Sakamoto M."/>
            <person name="Iino T."/>
            <person name="Noda S."/>
            <person name="Hongoh Y."/>
            <person name="Hattori M."/>
            <person name="Ohkuma M."/>
        </authorList>
    </citation>
    <scope>NUCLEOTIDE SEQUENCE [LARGE SCALE GENOMIC DNA]</scope>
    <source>
        <strain evidence="17">JCM 15548</strain>
    </source>
</reference>
<feature type="binding site" description="axial binding residue" evidence="14">
    <location>
        <position position="56"/>
    </location>
    <ligand>
        <name>heme</name>
        <dbReference type="ChEBI" id="CHEBI:30413"/>
        <label>1</label>
    </ligand>
    <ligandPart>
        <name>Fe</name>
        <dbReference type="ChEBI" id="CHEBI:18248"/>
    </ligandPart>
</feature>
<dbReference type="InterPro" id="IPR038266">
    <property type="entry name" value="NapC/NirT_cytc_sf"/>
</dbReference>
<dbReference type="GO" id="GO:0022900">
    <property type="term" value="P:electron transport chain"/>
    <property type="evidence" value="ECO:0007669"/>
    <property type="project" value="InterPro"/>
</dbReference>
<dbReference type="InterPro" id="IPR051174">
    <property type="entry name" value="Cytochrome_c-type_ET"/>
</dbReference>
<dbReference type="GO" id="GO:0019333">
    <property type="term" value="P:denitrification pathway"/>
    <property type="evidence" value="ECO:0007669"/>
    <property type="project" value="InterPro"/>
</dbReference>
<evidence type="ECO:0000256" key="4">
    <source>
        <dbReference type="ARBA" id="ARBA00022475"/>
    </source>
</evidence>
<dbReference type="AlphaFoldDB" id="A0A0E9LZN4"/>
<keyword evidence="6 15" id="KW-0812">Transmembrane</keyword>
<feature type="transmembrane region" description="Helical" evidence="15">
    <location>
        <begin position="15"/>
        <end position="37"/>
    </location>
</feature>
<evidence type="ECO:0000259" key="16">
    <source>
        <dbReference type="Pfam" id="PF03264"/>
    </source>
</evidence>
<evidence type="ECO:0000256" key="3">
    <source>
        <dbReference type="ARBA" id="ARBA00022448"/>
    </source>
</evidence>
<feature type="binding site" description="covalent" evidence="13">
    <location>
        <position position="128"/>
    </location>
    <ligand>
        <name>heme</name>
        <dbReference type="ChEBI" id="CHEBI:30413"/>
        <label>3</label>
    </ligand>
</feature>
<keyword evidence="9 15" id="KW-1133">Transmembrane helix</keyword>
<evidence type="ECO:0000256" key="10">
    <source>
        <dbReference type="ARBA" id="ARBA00023004"/>
    </source>
</evidence>
<feature type="binding site" evidence="13">
    <location>
        <position position="91"/>
    </location>
    <ligand>
        <name>a menaquinol</name>
        <dbReference type="ChEBI" id="CHEBI:18151"/>
    </ligand>
</feature>
<dbReference type="NCBIfam" id="TIGR03153">
    <property type="entry name" value="cytochr_NrfH"/>
    <property type="match status" value="1"/>
</dbReference>
<feature type="binding site" description="axial binding residue" evidence="14">
    <location>
        <position position="129"/>
    </location>
    <ligand>
        <name>heme</name>
        <dbReference type="ChEBI" id="CHEBI:30413"/>
        <label>3</label>
    </ligand>
    <ligandPart>
        <name>Fe</name>
        <dbReference type="ChEBI" id="CHEBI:18248"/>
    </ligandPart>
</feature>
<accession>A0A0E9LZN4</accession>
<organism evidence="17 18">
    <name type="scientific">Geofilum rubicundum JCM 15548</name>
    <dbReference type="NCBI Taxonomy" id="1236989"/>
    <lineage>
        <taxon>Bacteria</taxon>
        <taxon>Pseudomonadati</taxon>
        <taxon>Bacteroidota</taxon>
        <taxon>Bacteroidia</taxon>
        <taxon>Marinilabiliales</taxon>
        <taxon>Marinilabiliaceae</taxon>
        <taxon>Geofilum</taxon>
    </lineage>
</organism>
<comment type="cofactor">
    <cofactor evidence="13">
        <name>heme</name>
        <dbReference type="ChEBI" id="CHEBI:30413"/>
    </cofactor>
    <text evidence="13">Binds 4 heme groups per subunit.</text>
</comment>
<keyword evidence="10 12" id="KW-0408">Iron</keyword>
<feature type="binding site" description="covalent" evidence="13">
    <location>
        <position position="53"/>
    </location>
    <ligand>
        <name>heme</name>
        <dbReference type="ChEBI" id="CHEBI:30413"/>
        <label>1</label>
    </ligand>
</feature>
<dbReference type="GO" id="GO:0046872">
    <property type="term" value="F:metal ion binding"/>
    <property type="evidence" value="ECO:0007669"/>
    <property type="project" value="UniProtKB-KW"/>
</dbReference>
<evidence type="ECO:0000256" key="14">
    <source>
        <dbReference type="PIRSR" id="PIRSR000013-2"/>
    </source>
</evidence>
<dbReference type="PANTHER" id="PTHR30333:SF1">
    <property type="entry name" value="CYTOCHROME C-TYPE PROTEIN NAPC"/>
    <property type="match status" value="1"/>
</dbReference>
<feature type="binding site" evidence="13">
    <location>
        <position position="75"/>
    </location>
    <ligand>
        <name>a menaquinol</name>
        <dbReference type="ChEBI" id="CHEBI:18151"/>
    </ligand>
</feature>
<feature type="binding site" description="covalent" evidence="13">
    <location>
        <position position="125"/>
    </location>
    <ligand>
        <name>heme</name>
        <dbReference type="ChEBI" id="CHEBI:30413"/>
        <label>3</label>
    </ligand>
</feature>
<dbReference type="RefSeq" id="WP_062125662.1">
    <property type="nucleotide sequence ID" value="NZ_BAZW01000025.1"/>
</dbReference>
<feature type="binding site" description="axial binding residue" evidence="14">
    <location>
        <position position="78"/>
    </location>
    <ligand>
        <name>heme</name>
        <dbReference type="ChEBI" id="CHEBI:30413"/>
        <label>2</label>
    </ligand>
    <ligandPart>
        <name>Fe</name>
        <dbReference type="ChEBI" id="CHEBI:18248"/>
    </ligandPart>
</feature>
<evidence type="ECO:0000256" key="2">
    <source>
        <dbReference type="ARBA" id="ARBA00007395"/>
    </source>
</evidence>
<gene>
    <name evidence="17" type="ORF">JCM15548_12867</name>
</gene>
<evidence type="ECO:0000256" key="12">
    <source>
        <dbReference type="PIRNR" id="PIRNR000013"/>
    </source>
</evidence>
<feature type="domain" description="NapC/NirT cytochrome c N-terminal" evidence="16">
    <location>
        <begin position="18"/>
        <end position="166"/>
    </location>
</feature>
<comment type="similarity">
    <text evidence="2">Belongs to the NapC/NirT/NrfH family.</text>
</comment>
<feature type="binding site" description="covalent" evidence="13">
    <location>
        <position position="74"/>
    </location>
    <ligand>
        <name>heme</name>
        <dbReference type="ChEBI" id="CHEBI:30413"/>
        <label>2</label>
    </ligand>
</feature>
<evidence type="ECO:0000256" key="8">
    <source>
        <dbReference type="ARBA" id="ARBA00022982"/>
    </source>
</evidence>
<dbReference type="GO" id="GO:0020037">
    <property type="term" value="F:heme binding"/>
    <property type="evidence" value="ECO:0007669"/>
    <property type="project" value="InterPro"/>
</dbReference>
<keyword evidence="3 12" id="KW-0813">Transport</keyword>
<evidence type="ECO:0000256" key="13">
    <source>
        <dbReference type="PIRSR" id="PIRSR000013-1"/>
    </source>
</evidence>
<dbReference type="PANTHER" id="PTHR30333">
    <property type="entry name" value="CYTOCHROME C-TYPE PROTEIN"/>
    <property type="match status" value="1"/>
</dbReference>
<feature type="binding site" description="axial binding residue" evidence="14">
    <location>
        <position position="158"/>
    </location>
    <ligand>
        <name>heme</name>
        <dbReference type="ChEBI" id="CHEBI:30413"/>
        <label>4</label>
    </ligand>
    <ligandPart>
        <name>Fe</name>
        <dbReference type="ChEBI" id="CHEBI:18248"/>
    </ligandPart>
</feature>
<feature type="binding site" description="axial binding residue" evidence="14">
    <location>
        <position position="163"/>
    </location>
    <ligand>
        <name>heme</name>
        <dbReference type="ChEBI" id="CHEBI:30413"/>
        <label>2</label>
    </ligand>
    <ligandPart>
        <name>Fe</name>
        <dbReference type="ChEBI" id="CHEBI:18248"/>
    </ligandPart>
</feature>
<keyword evidence="4" id="KW-1003">Cell membrane</keyword>
<evidence type="ECO:0000256" key="6">
    <source>
        <dbReference type="ARBA" id="ARBA00022692"/>
    </source>
</evidence>
<evidence type="ECO:0000256" key="9">
    <source>
        <dbReference type="ARBA" id="ARBA00022989"/>
    </source>
</evidence>
<dbReference type="PIRSF" id="PIRSF000013">
    <property type="entry name" value="4_hem_cytochrm_NapC"/>
    <property type="match status" value="1"/>
</dbReference>
<feature type="binding site" description="covalent" evidence="13">
    <location>
        <position position="157"/>
    </location>
    <ligand>
        <name>heme</name>
        <dbReference type="ChEBI" id="CHEBI:30413"/>
        <label>4</label>
    </ligand>
</feature>
<dbReference type="InterPro" id="IPR017571">
    <property type="entry name" value="NrfH"/>
</dbReference>
<keyword evidence="5 12" id="KW-0349">Heme</keyword>
<dbReference type="EMBL" id="BAZW01000025">
    <property type="protein sequence ID" value="GAO30581.1"/>
    <property type="molecule type" value="Genomic_DNA"/>
</dbReference>
<keyword evidence="18" id="KW-1185">Reference proteome</keyword>
<dbReference type="InterPro" id="IPR024717">
    <property type="entry name" value="NapC/NirT/NrfH"/>
</dbReference>
<dbReference type="Gene3D" id="1.10.3820.10">
    <property type="entry name" value="Di-heme elbow motif domain"/>
    <property type="match status" value="1"/>
</dbReference>
<evidence type="ECO:0000256" key="7">
    <source>
        <dbReference type="ARBA" id="ARBA00022723"/>
    </source>
</evidence>
<evidence type="ECO:0000313" key="18">
    <source>
        <dbReference type="Proteomes" id="UP000032900"/>
    </source>
</evidence>
<name>A0A0E9LZN4_9BACT</name>
<feature type="binding site" description="covalent" evidence="13">
    <location>
        <position position="50"/>
    </location>
    <ligand>
        <name>heme</name>
        <dbReference type="ChEBI" id="CHEBI:30413"/>
        <label>1</label>
    </ligand>
</feature>